<dbReference type="AlphaFoldDB" id="A0A964XS06"/>
<keyword evidence="15" id="KW-0456">Lyase</keyword>
<dbReference type="EC" id="2.7.7.60" evidence="8"/>
<comment type="catalytic activity">
    <reaction evidence="1">
        <text>4-CDP-2-C-methyl-D-erythritol 2-phosphate = 2-C-methyl-D-erythritol 2,4-cyclic diphosphate + CMP</text>
        <dbReference type="Rhea" id="RHEA:23864"/>
        <dbReference type="ChEBI" id="CHEBI:57919"/>
        <dbReference type="ChEBI" id="CHEBI:58483"/>
        <dbReference type="ChEBI" id="CHEBI:60377"/>
        <dbReference type="EC" id="4.6.1.12"/>
    </reaction>
</comment>
<keyword evidence="12 18" id="KW-0548">Nucleotidyltransferase</keyword>
<dbReference type="InterPro" id="IPR036571">
    <property type="entry name" value="MECDP_synthase_sf"/>
</dbReference>
<evidence type="ECO:0000256" key="15">
    <source>
        <dbReference type="ARBA" id="ARBA00023239"/>
    </source>
</evidence>
<evidence type="ECO:0000256" key="9">
    <source>
        <dbReference type="ARBA" id="ARBA00012579"/>
    </source>
</evidence>
<evidence type="ECO:0000313" key="19">
    <source>
        <dbReference type="Proteomes" id="UP000713222"/>
    </source>
</evidence>
<dbReference type="EMBL" id="RGET01000026">
    <property type="protein sequence ID" value="NBN87932.1"/>
    <property type="molecule type" value="Genomic_DNA"/>
</dbReference>
<dbReference type="CDD" id="cd02516">
    <property type="entry name" value="CDP-ME_synthetase"/>
    <property type="match status" value="1"/>
</dbReference>
<feature type="domain" description="2-C-methyl-D-erythritol 2,4-cyclodiphosphate synthase" evidence="17">
    <location>
        <begin position="214"/>
        <end position="280"/>
    </location>
</feature>
<dbReference type="SUPFAM" id="SSF53448">
    <property type="entry name" value="Nucleotide-diphospho-sugar transferases"/>
    <property type="match status" value="1"/>
</dbReference>
<dbReference type="PROSITE" id="PS01350">
    <property type="entry name" value="ISPF"/>
    <property type="match status" value="1"/>
</dbReference>
<keyword evidence="13" id="KW-0479">Metal-binding</keyword>
<dbReference type="PANTHER" id="PTHR32125">
    <property type="entry name" value="2-C-METHYL-D-ERYTHRITOL 4-PHOSPHATE CYTIDYLYLTRANSFERASE, CHLOROPLASTIC"/>
    <property type="match status" value="1"/>
</dbReference>
<comment type="pathway">
    <text evidence="5">Isoprenoid biosynthesis; isopentenyl diphosphate biosynthesis via DXP pathway; isopentenyl diphosphate from 1-deoxy-D-xylulose 5-phosphate: step 2/6.</text>
</comment>
<evidence type="ECO:0000256" key="2">
    <source>
        <dbReference type="ARBA" id="ARBA00001282"/>
    </source>
</evidence>
<name>A0A964XS06_9PROT</name>
<dbReference type="Proteomes" id="UP000713222">
    <property type="component" value="Unassembled WGS sequence"/>
</dbReference>
<dbReference type="PANTHER" id="PTHR32125:SF4">
    <property type="entry name" value="2-C-METHYL-D-ERYTHRITOL 4-PHOSPHATE CYTIDYLYLTRANSFERASE, CHLOROPLASTIC"/>
    <property type="match status" value="1"/>
</dbReference>
<dbReference type="PROSITE" id="PS01295">
    <property type="entry name" value="ISPD"/>
    <property type="match status" value="1"/>
</dbReference>
<dbReference type="Pfam" id="PF02542">
    <property type="entry name" value="YgbB"/>
    <property type="match status" value="1"/>
</dbReference>
<dbReference type="Pfam" id="PF01128">
    <property type="entry name" value="IspD"/>
    <property type="match status" value="1"/>
</dbReference>
<dbReference type="InterPro" id="IPR001228">
    <property type="entry name" value="IspD"/>
</dbReference>
<evidence type="ECO:0000256" key="12">
    <source>
        <dbReference type="ARBA" id="ARBA00022695"/>
    </source>
</evidence>
<dbReference type="Gene3D" id="3.30.1330.50">
    <property type="entry name" value="2-C-methyl-D-erythritol 2,4-cyclodiphosphate synthase"/>
    <property type="match status" value="1"/>
</dbReference>
<evidence type="ECO:0000256" key="4">
    <source>
        <dbReference type="ARBA" id="ARBA00004709"/>
    </source>
</evidence>
<organism evidence="18 19">
    <name type="scientific">Candidatus Fonsibacter lacus</name>
    <dbReference type="NCBI Taxonomy" id="2576439"/>
    <lineage>
        <taxon>Bacteria</taxon>
        <taxon>Pseudomonadati</taxon>
        <taxon>Pseudomonadota</taxon>
        <taxon>Alphaproteobacteria</taxon>
        <taxon>Candidatus Pelagibacterales</taxon>
        <taxon>Candidatus Pelagibacterales incertae sedis</taxon>
        <taxon>Candidatus Fonsibacter</taxon>
    </lineage>
</organism>
<keyword evidence="16" id="KW-0511">Multifunctional enzyme</keyword>
<comment type="pathway">
    <text evidence="4">Isoprenoid biosynthesis; isopentenyl diphosphate biosynthesis via DXP pathway; isopentenyl diphosphate from 1-deoxy-D-xylulose 5-phosphate: step 4/6.</text>
</comment>
<dbReference type="NCBIfam" id="TIGR00453">
    <property type="entry name" value="ispD"/>
    <property type="match status" value="1"/>
</dbReference>
<keyword evidence="14" id="KW-0414">Isoprene biosynthesis</keyword>
<evidence type="ECO:0000256" key="11">
    <source>
        <dbReference type="ARBA" id="ARBA00022679"/>
    </source>
</evidence>
<dbReference type="Gene3D" id="3.90.550.10">
    <property type="entry name" value="Spore Coat Polysaccharide Biosynthesis Protein SpsA, Chain A"/>
    <property type="match status" value="1"/>
</dbReference>
<evidence type="ECO:0000256" key="7">
    <source>
        <dbReference type="ARBA" id="ARBA00009789"/>
    </source>
</evidence>
<evidence type="ECO:0000256" key="8">
    <source>
        <dbReference type="ARBA" id="ARBA00012526"/>
    </source>
</evidence>
<comment type="caution">
    <text evidence="18">The sequence shown here is derived from an EMBL/GenBank/DDBJ whole genome shotgun (WGS) entry which is preliminary data.</text>
</comment>
<dbReference type="GO" id="GO:0008685">
    <property type="term" value="F:2-C-methyl-D-erythritol 2,4-cyclodiphosphate synthase activity"/>
    <property type="evidence" value="ECO:0007669"/>
    <property type="project" value="UniProtKB-EC"/>
</dbReference>
<evidence type="ECO:0000256" key="6">
    <source>
        <dbReference type="ARBA" id="ARBA00008480"/>
    </source>
</evidence>
<evidence type="ECO:0000256" key="13">
    <source>
        <dbReference type="ARBA" id="ARBA00022723"/>
    </source>
</evidence>
<dbReference type="GO" id="GO:0050518">
    <property type="term" value="F:2-C-methyl-D-erythritol 4-phosphate cytidylyltransferase activity"/>
    <property type="evidence" value="ECO:0007669"/>
    <property type="project" value="UniProtKB-EC"/>
</dbReference>
<comment type="catalytic activity">
    <reaction evidence="2">
        <text>2-C-methyl-D-erythritol 4-phosphate + CTP + H(+) = 4-CDP-2-C-methyl-D-erythritol + diphosphate</text>
        <dbReference type="Rhea" id="RHEA:13429"/>
        <dbReference type="ChEBI" id="CHEBI:15378"/>
        <dbReference type="ChEBI" id="CHEBI:33019"/>
        <dbReference type="ChEBI" id="CHEBI:37563"/>
        <dbReference type="ChEBI" id="CHEBI:57823"/>
        <dbReference type="ChEBI" id="CHEBI:58262"/>
        <dbReference type="EC" id="2.7.7.60"/>
    </reaction>
</comment>
<gene>
    <name evidence="18" type="primary">ispD</name>
    <name evidence="18" type="ORF">EBV32_02425</name>
</gene>
<sequence>MNYCAIILAAGKGHRYSKNIPKQYTVFDNELIINYSLKIFSELKPIKKIILVINKPQFKKFKDQVYKNKKITIIEGGKERKDSVFLALKKLKTKNYKKVLIHDAARPFLKKKLVSKIIKSSIKNDAVIPYIPNTDSIVFKNKILDRKKVLSIQTPQCFSYKKIFSLHKEYKNKEFNDESSLFFLKNFKVKKILGDHNNIKITLKNDLNNKKEMFYGIGYDIHKLEKKYKLYLGGIYIPYPMGTVGHSDGDPVIHALIDSLLGSKKLGDIGTLFPNNKKFKNK</sequence>
<comment type="similarity">
    <text evidence="7">Belongs to the IspD/TarI cytidylyltransferase family. IspD subfamily.</text>
</comment>
<evidence type="ECO:0000256" key="5">
    <source>
        <dbReference type="ARBA" id="ARBA00004787"/>
    </source>
</evidence>
<reference evidence="18" key="1">
    <citation type="submission" date="2018-10" db="EMBL/GenBank/DDBJ databases">
        <title>Iterative Subtractive Binning of Freshwater Chronoseries Metagenomes Recovers Nearly Complete Genomes from over Four Hundred Novel Species.</title>
        <authorList>
            <person name="Rodriguez-R L.M."/>
            <person name="Tsementzi D."/>
            <person name="Luo C."/>
            <person name="Konstantinidis K.T."/>
        </authorList>
    </citation>
    <scope>NUCLEOTIDE SEQUENCE</scope>
    <source>
        <strain evidence="18">WB7_6_001</strain>
    </source>
</reference>
<dbReference type="GO" id="GO:0046872">
    <property type="term" value="F:metal ion binding"/>
    <property type="evidence" value="ECO:0007669"/>
    <property type="project" value="UniProtKB-KW"/>
</dbReference>
<dbReference type="InterPro" id="IPR018294">
    <property type="entry name" value="ISPD_synthase_CS"/>
</dbReference>
<evidence type="ECO:0000313" key="18">
    <source>
        <dbReference type="EMBL" id="NBN87932.1"/>
    </source>
</evidence>
<dbReference type="EC" id="4.6.1.12" evidence="9"/>
<keyword evidence="11 18" id="KW-0808">Transferase</keyword>
<evidence type="ECO:0000259" key="17">
    <source>
        <dbReference type="Pfam" id="PF02542"/>
    </source>
</evidence>
<comment type="cofactor">
    <cofactor evidence="3">
        <name>a divalent metal cation</name>
        <dbReference type="ChEBI" id="CHEBI:60240"/>
    </cofactor>
</comment>
<feature type="non-terminal residue" evidence="18">
    <location>
        <position position="282"/>
    </location>
</feature>
<dbReference type="SUPFAM" id="SSF69765">
    <property type="entry name" value="IpsF-like"/>
    <property type="match status" value="1"/>
</dbReference>
<dbReference type="GO" id="GO:0016114">
    <property type="term" value="P:terpenoid biosynthetic process"/>
    <property type="evidence" value="ECO:0007669"/>
    <property type="project" value="InterPro"/>
</dbReference>
<dbReference type="InterPro" id="IPR034683">
    <property type="entry name" value="IspD/TarI"/>
</dbReference>
<comment type="similarity">
    <text evidence="6">Belongs to the IspF family.</text>
</comment>
<dbReference type="InterPro" id="IPR050088">
    <property type="entry name" value="IspD/TarI_cytidylyltransf_bact"/>
</dbReference>
<evidence type="ECO:0000256" key="16">
    <source>
        <dbReference type="ARBA" id="ARBA00023268"/>
    </source>
</evidence>
<evidence type="ECO:0000256" key="14">
    <source>
        <dbReference type="ARBA" id="ARBA00023229"/>
    </source>
</evidence>
<evidence type="ECO:0000256" key="3">
    <source>
        <dbReference type="ARBA" id="ARBA00001968"/>
    </source>
</evidence>
<dbReference type="InterPro" id="IPR003526">
    <property type="entry name" value="MECDP_synthase"/>
</dbReference>
<protein>
    <recommendedName>
        <fullName evidence="10">2-C-methyl-D-erythritol 4-phosphate cytidylyltransferase</fullName>
        <ecNumber evidence="8">2.7.7.60</ecNumber>
        <ecNumber evidence="9">4.6.1.12</ecNumber>
    </recommendedName>
</protein>
<evidence type="ECO:0000256" key="1">
    <source>
        <dbReference type="ARBA" id="ARBA00000200"/>
    </source>
</evidence>
<dbReference type="InterPro" id="IPR029044">
    <property type="entry name" value="Nucleotide-diphossugar_trans"/>
</dbReference>
<proteinExistence type="inferred from homology"/>
<evidence type="ECO:0000256" key="10">
    <source>
        <dbReference type="ARBA" id="ARBA00019056"/>
    </source>
</evidence>
<dbReference type="InterPro" id="IPR020555">
    <property type="entry name" value="MECDP_synthase_CS"/>
</dbReference>
<accession>A0A964XS06</accession>